<dbReference type="InterPro" id="IPR052739">
    <property type="entry name" value="FAAH2"/>
</dbReference>
<name>A0A5C0B390_9BURK</name>
<evidence type="ECO:0000313" key="4">
    <source>
        <dbReference type="Proteomes" id="UP000325161"/>
    </source>
</evidence>
<dbReference type="InterPro" id="IPR036928">
    <property type="entry name" value="AS_sf"/>
</dbReference>
<keyword evidence="4" id="KW-1185">Reference proteome</keyword>
<accession>A0A5C0B390</accession>
<gene>
    <name evidence="3" type="ORF">FXN63_18855</name>
</gene>
<reference evidence="3 4" key="1">
    <citation type="submission" date="2019-08" db="EMBL/GenBank/DDBJ databases">
        <title>Amphibian skin-associated Pigmentiphaga: genome sequence and occurrence across geography and hosts.</title>
        <authorList>
            <person name="Bletz M.C."/>
            <person name="Bunk B."/>
            <person name="Sproeer C."/>
            <person name="Biwer P."/>
            <person name="Reiter S."/>
            <person name="Rabemananjara F.C.E."/>
            <person name="Schulz S."/>
            <person name="Overmann J."/>
            <person name="Vences M."/>
        </authorList>
    </citation>
    <scope>NUCLEOTIDE SEQUENCE [LARGE SCALE GENOMIC DNA]</scope>
    <source>
        <strain evidence="3 4">Mada1488</strain>
    </source>
</reference>
<dbReference type="SUPFAM" id="SSF75304">
    <property type="entry name" value="Amidase signature (AS) enzymes"/>
    <property type="match status" value="1"/>
</dbReference>
<evidence type="ECO:0000313" key="3">
    <source>
        <dbReference type="EMBL" id="QEI07670.1"/>
    </source>
</evidence>
<dbReference type="PANTHER" id="PTHR43372:SF4">
    <property type="entry name" value="FATTY-ACID AMIDE HYDROLASE 2"/>
    <property type="match status" value="1"/>
</dbReference>
<dbReference type="EMBL" id="CP043046">
    <property type="protein sequence ID" value="QEI07670.1"/>
    <property type="molecule type" value="Genomic_DNA"/>
</dbReference>
<dbReference type="GO" id="GO:0012505">
    <property type="term" value="C:endomembrane system"/>
    <property type="evidence" value="ECO:0007669"/>
    <property type="project" value="TreeGrafter"/>
</dbReference>
<keyword evidence="3" id="KW-0378">Hydrolase</keyword>
<dbReference type="AlphaFoldDB" id="A0A5C0B390"/>
<feature type="domain" description="Amidase" evidence="2">
    <location>
        <begin position="44"/>
        <end position="486"/>
    </location>
</feature>
<feature type="region of interest" description="Disordered" evidence="1">
    <location>
        <begin position="343"/>
        <end position="377"/>
    </location>
</feature>
<evidence type="ECO:0000259" key="2">
    <source>
        <dbReference type="Pfam" id="PF01425"/>
    </source>
</evidence>
<dbReference type="GO" id="GO:0004040">
    <property type="term" value="F:amidase activity"/>
    <property type="evidence" value="ECO:0007669"/>
    <property type="project" value="UniProtKB-EC"/>
</dbReference>
<sequence length="512" mass="54827">MTHALDIAADIIAPDRSADLPALVFAPAHEQARALAEGRVSAVELLAYTLARIDRLNPVINAVIVRDDTSAYAAARAADAALARGERKPLLGVPITFKENFDVAGLVTSVGDPAWADNRAQVDAPAVTALREAGAVVIGKTNVPLALADLQSFNAIYGTTNNPWNLAHTPGGSSGGSAAAVAAGFSALDLGTDIGGSIRIPAHFTGTFGHKPSYGLVYNGGLGVPPGKQSLRDLSVAGPLARSAQDLELALTLLLNRDPQANKTWRAELPAPRQHRLRDFRVLLLTQWPGQDRSESEQWVHDRLVAVVQAAGITPLTIEDLPDGLWPDLPATHRLYRSLLTATRPAPRPDTPHAKAEAQALREGSDDSDEIAGRRGPHLTHGEWLEKNEARMQLRQRWSRIFEHIDLVLTPNLVTTAFRHDPNPPKQTRTIPVSYADGVRQLGFFELFNWAGLPVLPGLPATAFPLGLDALGLPVGAQAIGPFLEDLTPIRFAHLLQQAGLSQFVVPPGFAG</sequence>
<dbReference type="Gene3D" id="3.90.1300.10">
    <property type="entry name" value="Amidase signature (AS) domain"/>
    <property type="match status" value="1"/>
</dbReference>
<dbReference type="InterPro" id="IPR023631">
    <property type="entry name" value="Amidase_dom"/>
</dbReference>
<dbReference type="PANTHER" id="PTHR43372">
    <property type="entry name" value="FATTY-ACID AMIDE HYDROLASE"/>
    <property type="match status" value="1"/>
</dbReference>
<dbReference type="OrthoDB" id="8576090at2"/>
<dbReference type="EC" id="3.5.1.4" evidence="3"/>
<dbReference type="RefSeq" id="WP_148816717.1">
    <property type="nucleotide sequence ID" value="NZ_CP043046.1"/>
</dbReference>
<protein>
    <submittedName>
        <fullName evidence="3">Amidase</fullName>
        <ecNumber evidence="3">3.5.1.4</ecNumber>
    </submittedName>
</protein>
<evidence type="ECO:0000256" key="1">
    <source>
        <dbReference type="SAM" id="MobiDB-lite"/>
    </source>
</evidence>
<dbReference type="Pfam" id="PF01425">
    <property type="entry name" value="Amidase"/>
    <property type="match status" value="1"/>
</dbReference>
<dbReference type="Proteomes" id="UP000325161">
    <property type="component" value="Chromosome"/>
</dbReference>
<organism evidence="3 4">
    <name type="scientific">Pigmentiphaga aceris</name>
    <dbReference type="NCBI Taxonomy" id="1940612"/>
    <lineage>
        <taxon>Bacteria</taxon>
        <taxon>Pseudomonadati</taxon>
        <taxon>Pseudomonadota</taxon>
        <taxon>Betaproteobacteria</taxon>
        <taxon>Burkholderiales</taxon>
        <taxon>Alcaligenaceae</taxon>
        <taxon>Pigmentiphaga</taxon>
    </lineage>
</organism>
<dbReference type="NCBIfam" id="NF004816">
    <property type="entry name" value="PRK06170.1"/>
    <property type="match status" value="1"/>
</dbReference>
<dbReference type="KEGG" id="pacr:FXN63_18855"/>
<proteinExistence type="predicted"/>